<feature type="domain" description="Cytochrome c assembly protein" evidence="7">
    <location>
        <begin position="104"/>
        <end position="307"/>
    </location>
</feature>
<dbReference type="KEGG" id="srt:Srot_1691"/>
<keyword evidence="4 6" id="KW-1133">Transmembrane helix</keyword>
<feature type="transmembrane region" description="Helical" evidence="6">
    <location>
        <begin position="252"/>
        <end position="270"/>
    </location>
</feature>
<evidence type="ECO:0000313" key="8">
    <source>
        <dbReference type="EMBL" id="ADG98151.1"/>
    </source>
</evidence>
<dbReference type="STRING" id="640132.Srot_1691"/>
<dbReference type="InterPro" id="IPR002541">
    <property type="entry name" value="Cyt_c_assembly"/>
</dbReference>
<evidence type="ECO:0000256" key="6">
    <source>
        <dbReference type="SAM" id="Phobius"/>
    </source>
</evidence>
<dbReference type="HOGENOM" id="CLU_049710_0_1_11"/>
<feature type="transmembrane region" description="Helical" evidence="6">
    <location>
        <begin position="110"/>
        <end position="128"/>
    </location>
</feature>
<dbReference type="RefSeq" id="WP_013138604.1">
    <property type="nucleotide sequence ID" value="NC_014168.1"/>
</dbReference>
<dbReference type="GO" id="GO:0005886">
    <property type="term" value="C:plasma membrane"/>
    <property type="evidence" value="ECO:0007669"/>
    <property type="project" value="TreeGrafter"/>
</dbReference>
<organism evidence="8 9">
    <name type="scientific">Segniliparus rotundus (strain ATCC BAA-972 / CDC 1076 / CIP 108378 / DSM 44985 / JCM 13578)</name>
    <dbReference type="NCBI Taxonomy" id="640132"/>
    <lineage>
        <taxon>Bacteria</taxon>
        <taxon>Bacillati</taxon>
        <taxon>Actinomycetota</taxon>
        <taxon>Actinomycetes</taxon>
        <taxon>Mycobacteriales</taxon>
        <taxon>Segniliparaceae</taxon>
        <taxon>Segniliparus</taxon>
    </lineage>
</organism>
<protein>
    <submittedName>
        <fullName evidence="8">Cytochrome c-type biogenesis protein CcsB</fullName>
    </submittedName>
</protein>
<dbReference type="InterPro" id="IPR017562">
    <property type="entry name" value="Cyt_c_biogenesis_CcsA"/>
</dbReference>
<dbReference type="eggNOG" id="COG0755">
    <property type="taxonomic scope" value="Bacteria"/>
</dbReference>
<comment type="subcellular location">
    <subcellularLocation>
        <location evidence="1">Membrane</location>
        <topology evidence="1">Multi-pass membrane protein</topology>
    </subcellularLocation>
</comment>
<gene>
    <name evidence="8" type="ordered locus">Srot_1691</name>
</gene>
<feature type="transmembrane region" description="Helical" evidence="6">
    <location>
        <begin position="135"/>
        <end position="154"/>
    </location>
</feature>
<evidence type="ECO:0000256" key="3">
    <source>
        <dbReference type="ARBA" id="ARBA00022748"/>
    </source>
</evidence>
<evidence type="ECO:0000256" key="2">
    <source>
        <dbReference type="ARBA" id="ARBA00022692"/>
    </source>
</evidence>
<feature type="transmembrane region" description="Helical" evidence="6">
    <location>
        <begin position="217"/>
        <end position="240"/>
    </location>
</feature>
<feature type="transmembrane region" description="Helical" evidence="6">
    <location>
        <begin position="76"/>
        <end position="98"/>
    </location>
</feature>
<evidence type="ECO:0000256" key="1">
    <source>
        <dbReference type="ARBA" id="ARBA00004141"/>
    </source>
</evidence>
<dbReference type="OrthoDB" id="9814290at2"/>
<keyword evidence="5 6" id="KW-0472">Membrane</keyword>
<dbReference type="Proteomes" id="UP000002247">
    <property type="component" value="Chromosome"/>
</dbReference>
<feature type="transmembrane region" description="Helical" evidence="6">
    <location>
        <begin position="166"/>
        <end position="196"/>
    </location>
</feature>
<evidence type="ECO:0000256" key="4">
    <source>
        <dbReference type="ARBA" id="ARBA00022989"/>
    </source>
</evidence>
<accession>D6Z871</accession>
<dbReference type="Pfam" id="PF01578">
    <property type="entry name" value="Cytochrom_C_asm"/>
    <property type="match status" value="1"/>
</dbReference>
<dbReference type="PANTHER" id="PTHR30071:SF1">
    <property type="entry name" value="CYTOCHROME B_B6 PROTEIN-RELATED"/>
    <property type="match status" value="1"/>
</dbReference>
<feature type="transmembrane region" description="Helical" evidence="6">
    <location>
        <begin position="6"/>
        <end position="31"/>
    </location>
</feature>
<evidence type="ECO:0000259" key="7">
    <source>
        <dbReference type="Pfam" id="PF01578"/>
    </source>
</evidence>
<dbReference type="GO" id="GO:0020037">
    <property type="term" value="F:heme binding"/>
    <property type="evidence" value="ECO:0007669"/>
    <property type="project" value="InterPro"/>
</dbReference>
<dbReference type="AlphaFoldDB" id="D6Z871"/>
<dbReference type="EMBL" id="CP001958">
    <property type="protein sequence ID" value="ADG98151.1"/>
    <property type="molecule type" value="Genomic_DNA"/>
</dbReference>
<sequence>MPVNETLAGYAGVAFGAALTCYVVAFVALLFEWARAVREQPAEKELVTAGAPQKPAVMTMPGAGHSRTAGERAGRAGFAAMMLGWACQVSVLLLRGFAAGRPPWGNMFEYITLATAAALLAAMILLRSDATRRSLVFALGPAVVLLYIAGKWLYTPTAPVVPALKSYWLAIHVSIISTATGVFLVSGVASALYLARERFHSSAWGSRLPKGEILDRVAYQSAVFAFPLFGIGVICGAIWAESAWGRFWGWDPKETVSFVVWVIYAAYLHARATAGWKEHRAAIINIVGFAMLVFNLFYVNLVQSGLHSYTGLS</sequence>
<reference evidence="8 9" key="1">
    <citation type="journal article" date="2010" name="Stand. Genomic Sci.">
        <title>Complete genome sequence of Segniliparus rotundus type strain (CDC 1076).</title>
        <authorList>
            <person name="Sikorski J."/>
            <person name="Lapidus A."/>
            <person name="Copeland A."/>
            <person name="Misra M."/>
            <person name="Glavina Del Rio T."/>
            <person name="Nolan M."/>
            <person name="Lucas S."/>
            <person name="Chen F."/>
            <person name="Tice H."/>
            <person name="Cheng J.F."/>
            <person name="Jando M."/>
            <person name="Schneider S."/>
            <person name="Bruce D."/>
            <person name="Goodwin L."/>
            <person name="Pitluck S."/>
            <person name="Liolios K."/>
            <person name="Mikhailova N."/>
            <person name="Pati A."/>
            <person name="Ivanova N."/>
            <person name="Mavromatis K."/>
            <person name="Chen A."/>
            <person name="Palaniappan K."/>
            <person name="Chertkov O."/>
            <person name="Land M."/>
            <person name="Hauser L."/>
            <person name="Chang Y.J."/>
            <person name="Jeffries C.D."/>
            <person name="Brettin T."/>
            <person name="Detter J.C."/>
            <person name="Han C."/>
            <person name="Rohde M."/>
            <person name="Goker M."/>
            <person name="Bristow J."/>
            <person name="Eisen J.A."/>
            <person name="Markowitz V."/>
            <person name="Hugenholtz P."/>
            <person name="Kyrpides N.C."/>
            <person name="Klenk H.P."/>
        </authorList>
    </citation>
    <scope>NUCLEOTIDE SEQUENCE [LARGE SCALE GENOMIC DNA]</scope>
    <source>
        <strain evidence="9">ATCC BAA-972 / CDC 1076 / CIP 108378 / DSM 44985 / JCM 13578</strain>
    </source>
</reference>
<dbReference type="NCBIfam" id="TIGR03144">
    <property type="entry name" value="cytochr_II_ccsB"/>
    <property type="match status" value="1"/>
</dbReference>
<name>D6Z871_SEGRD</name>
<keyword evidence="2 6" id="KW-0812">Transmembrane</keyword>
<evidence type="ECO:0000313" key="9">
    <source>
        <dbReference type="Proteomes" id="UP000002247"/>
    </source>
</evidence>
<proteinExistence type="predicted"/>
<evidence type="ECO:0000256" key="5">
    <source>
        <dbReference type="ARBA" id="ARBA00023136"/>
    </source>
</evidence>
<dbReference type="PANTHER" id="PTHR30071">
    <property type="entry name" value="HEME EXPORTER PROTEIN C"/>
    <property type="match status" value="1"/>
</dbReference>
<dbReference type="InterPro" id="IPR045062">
    <property type="entry name" value="Cyt_c_biogenesis_CcsA/CcmC"/>
</dbReference>
<feature type="transmembrane region" description="Helical" evidence="6">
    <location>
        <begin position="282"/>
        <end position="301"/>
    </location>
</feature>
<keyword evidence="3" id="KW-0201">Cytochrome c-type biogenesis</keyword>
<keyword evidence="9" id="KW-1185">Reference proteome</keyword>
<dbReference type="GO" id="GO:0017004">
    <property type="term" value="P:cytochrome complex assembly"/>
    <property type="evidence" value="ECO:0007669"/>
    <property type="project" value="UniProtKB-KW"/>
</dbReference>